<evidence type="ECO:0000313" key="1">
    <source>
        <dbReference type="EMBL" id="MFD2610015.1"/>
    </source>
</evidence>
<dbReference type="EMBL" id="JBHUMK010000048">
    <property type="protein sequence ID" value="MFD2610015.1"/>
    <property type="molecule type" value="Genomic_DNA"/>
</dbReference>
<gene>
    <name evidence="1" type="ORF">ACFSR9_11295</name>
</gene>
<accession>A0ABW5P4U6</accession>
<sequence length="418" mass="46728">MGEAKRRKQLGLMPTVHPFEARMDADGQLELLRGPENARLREQIMEALRLSQPYGPAWDSEYRTHYVMAGRPDQFLETAEDVYRIPVPPHRRFTGELVQGAVTVEAGLTFPVEGGHVRLREQQHSFNGERWEGFPANLDPGRALEFLLQHPALSELGEVVGTFRVEHWLEGRIDIEPDPPEELLEVMEQVAREWHGETPEEWAEVHHELLGAEQDGPVPIARRMLLDLRRPAPLRSPLSMAFAVRGNVEFHPNPADSTYTLDGESWLPYGDPDAEPQEDGLVPELADFFDIQTVTVTVHADGRVEWAEGDIPEEHAERLKADLQDATGAGQESDWAAWTGEMLLGTFAEELQVPEGAALPVPVAVRLDIPVDALTDPDPLAQTFMESEVSFDGTHWRDLYGEELPEELSAFASGQGAN</sequence>
<dbReference type="RefSeq" id="WP_386845847.1">
    <property type="nucleotide sequence ID" value="NZ_JBHUMK010000048.1"/>
</dbReference>
<protein>
    <submittedName>
        <fullName evidence="1">Uncharacterized protein</fullName>
    </submittedName>
</protein>
<comment type="caution">
    <text evidence="1">The sequence shown here is derived from an EMBL/GenBank/DDBJ whole genome shotgun (WGS) entry which is preliminary data.</text>
</comment>
<reference evidence="2" key="1">
    <citation type="journal article" date="2019" name="Int. J. Syst. Evol. Microbiol.">
        <title>The Global Catalogue of Microorganisms (GCM) 10K type strain sequencing project: providing services to taxonomists for standard genome sequencing and annotation.</title>
        <authorList>
            <consortium name="The Broad Institute Genomics Platform"/>
            <consortium name="The Broad Institute Genome Sequencing Center for Infectious Disease"/>
            <person name="Wu L."/>
            <person name="Ma J."/>
        </authorList>
    </citation>
    <scope>NUCLEOTIDE SEQUENCE [LARGE SCALE GENOMIC DNA]</scope>
    <source>
        <strain evidence="2">KCTC 33842</strain>
    </source>
</reference>
<name>A0ABW5P4U6_9DEIO</name>
<organism evidence="1 2">
    <name type="scientific">Deinococcus taklimakanensis</name>
    <dbReference type="NCBI Taxonomy" id="536443"/>
    <lineage>
        <taxon>Bacteria</taxon>
        <taxon>Thermotogati</taxon>
        <taxon>Deinococcota</taxon>
        <taxon>Deinococci</taxon>
        <taxon>Deinococcales</taxon>
        <taxon>Deinococcaceae</taxon>
        <taxon>Deinococcus</taxon>
    </lineage>
</organism>
<dbReference type="Proteomes" id="UP001597475">
    <property type="component" value="Unassembled WGS sequence"/>
</dbReference>
<proteinExistence type="predicted"/>
<keyword evidence="2" id="KW-1185">Reference proteome</keyword>
<evidence type="ECO:0000313" key="2">
    <source>
        <dbReference type="Proteomes" id="UP001597475"/>
    </source>
</evidence>